<dbReference type="SUPFAM" id="SSF47413">
    <property type="entry name" value="lambda repressor-like DNA-binding domains"/>
    <property type="match status" value="1"/>
</dbReference>
<dbReference type="AlphaFoldDB" id="A0A379MTZ9"/>
<evidence type="ECO:0000259" key="2">
    <source>
        <dbReference type="PROSITE" id="PS50943"/>
    </source>
</evidence>
<dbReference type="InterPro" id="IPR001387">
    <property type="entry name" value="Cro/C1-type_HTH"/>
</dbReference>
<accession>A0A379MTZ9</accession>
<keyword evidence="4" id="KW-1185">Reference proteome</keyword>
<dbReference type="InterPro" id="IPR010982">
    <property type="entry name" value="Lambda_DNA-bd_dom_sf"/>
</dbReference>
<dbReference type="STRING" id="880526.GCA_000427365_02269"/>
<feature type="domain" description="HTH cro/C1-type" evidence="2">
    <location>
        <begin position="9"/>
        <end position="63"/>
    </location>
</feature>
<dbReference type="CDD" id="cd00093">
    <property type="entry name" value="HTH_XRE"/>
    <property type="match status" value="1"/>
</dbReference>
<dbReference type="PANTHER" id="PTHR46797:SF19">
    <property type="entry name" value="BLL2473 PROTEIN"/>
    <property type="match status" value="1"/>
</dbReference>
<dbReference type="EMBL" id="UGVL01000001">
    <property type="protein sequence ID" value="SUE34327.1"/>
    <property type="molecule type" value="Genomic_DNA"/>
</dbReference>
<dbReference type="CDD" id="cd02209">
    <property type="entry name" value="cupin_XRE_C"/>
    <property type="match status" value="1"/>
</dbReference>
<dbReference type="Proteomes" id="UP000255233">
    <property type="component" value="Unassembled WGS sequence"/>
</dbReference>
<evidence type="ECO:0000313" key="3">
    <source>
        <dbReference type="EMBL" id="SUE34327.1"/>
    </source>
</evidence>
<dbReference type="SMART" id="SM00530">
    <property type="entry name" value="HTH_XRE"/>
    <property type="match status" value="1"/>
</dbReference>
<proteinExistence type="predicted"/>
<dbReference type="PROSITE" id="PS50943">
    <property type="entry name" value="HTH_CROC1"/>
    <property type="match status" value="1"/>
</dbReference>
<protein>
    <submittedName>
        <fullName evidence="3">HTH-type transcriptional regulator PuuR</fullName>
    </submittedName>
</protein>
<dbReference type="GO" id="GO:0005829">
    <property type="term" value="C:cytosol"/>
    <property type="evidence" value="ECO:0007669"/>
    <property type="project" value="TreeGrafter"/>
</dbReference>
<evidence type="ECO:0000256" key="1">
    <source>
        <dbReference type="ARBA" id="ARBA00023125"/>
    </source>
</evidence>
<dbReference type="PANTHER" id="PTHR46797">
    <property type="entry name" value="HTH-TYPE TRANSCRIPTIONAL REGULATOR"/>
    <property type="match status" value="1"/>
</dbReference>
<dbReference type="RefSeq" id="WP_027291799.1">
    <property type="nucleotide sequence ID" value="NZ_CANTWR010000001.1"/>
</dbReference>
<dbReference type="Pfam" id="PF01381">
    <property type="entry name" value="HTH_3"/>
    <property type="match status" value="1"/>
</dbReference>
<sequence>MLAIIGQVIRQLREENGISLEELSARAGISVDKLDKIEKNETNPSLGVLIRISRALGAKLGALLAGKDEDRSAVVTRRKDLAGNLTFAGNEEGYNGHLHFYAMAQDKADRHMEPLVVEIAPSGGAPVPDPRSEHSGEEFVYVLEGEATLYYGEETYRLEAGDSVYYDSVVPHFLANESDRPARVLAVLYTPY</sequence>
<dbReference type="GO" id="GO:0003700">
    <property type="term" value="F:DNA-binding transcription factor activity"/>
    <property type="evidence" value="ECO:0007669"/>
    <property type="project" value="TreeGrafter"/>
</dbReference>
<organism evidence="3 4">
    <name type="scientific">Rikenella microfusus</name>
    <dbReference type="NCBI Taxonomy" id="28139"/>
    <lineage>
        <taxon>Bacteria</taxon>
        <taxon>Pseudomonadati</taxon>
        <taxon>Bacteroidota</taxon>
        <taxon>Bacteroidia</taxon>
        <taxon>Bacteroidales</taxon>
        <taxon>Rikenellaceae</taxon>
        <taxon>Rikenella</taxon>
    </lineage>
</organism>
<dbReference type="InterPro" id="IPR011051">
    <property type="entry name" value="RmlC_Cupin_sf"/>
</dbReference>
<gene>
    <name evidence="3" type="primary">puuR</name>
    <name evidence="3" type="ORF">NCTC11190_01550</name>
</gene>
<dbReference type="InterPro" id="IPR013096">
    <property type="entry name" value="Cupin_2"/>
</dbReference>
<dbReference type="SUPFAM" id="SSF51182">
    <property type="entry name" value="RmlC-like cupins"/>
    <property type="match status" value="1"/>
</dbReference>
<evidence type="ECO:0000313" key="4">
    <source>
        <dbReference type="Proteomes" id="UP000255233"/>
    </source>
</evidence>
<reference evidence="3 4" key="1">
    <citation type="submission" date="2018-06" db="EMBL/GenBank/DDBJ databases">
        <authorList>
            <consortium name="Pathogen Informatics"/>
            <person name="Doyle S."/>
        </authorList>
    </citation>
    <scope>NUCLEOTIDE SEQUENCE [LARGE SCALE GENOMIC DNA]</scope>
    <source>
        <strain evidence="3 4">NCTC11190</strain>
    </source>
</reference>
<dbReference type="Pfam" id="PF07883">
    <property type="entry name" value="Cupin_2"/>
    <property type="match status" value="1"/>
</dbReference>
<name>A0A379MTZ9_9BACT</name>
<keyword evidence="1" id="KW-0238">DNA-binding</keyword>
<dbReference type="GO" id="GO:0003677">
    <property type="term" value="F:DNA binding"/>
    <property type="evidence" value="ECO:0007669"/>
    <property type="project" value="UniProtKB-KW"/>
</dbReference>
<dbReference type="InterPro" id="IPR014710">
    <property type="entry name" value="RmlC-like_jellyroll"/>
</dbReference>
<dbReference type="Gene3D" id="2.60.120.10">
    <property type="entry name" value="Jelly Rolls"/>
    <property type="match status" value="1"/>
</dbReference>
<dbReference type="Gene3D" id="1.10.260.40">
    <property type="entry name" value="lambda repressor-like DNA-binding domains"/>
    <property type="match status" value="1"/>
</dbReference>
<dbReference type="InterPro" id="IPR050807">
    <property type="entry name" value="TransReg_Diox_bact_type"/>
</dbReference>